<evidence type="ECO:0000313" key="2">
    <source>
        <dbReference type="Proteomes" id="UP000305238"/>
    </source>
</evidence>
<dbReference type="EMBL" id="VCKZ01000216">
    <property type="protein sequence ID" value="TMR34007.1"/>
    <property type="molecule type" value="Genomic_DNA"/>
</dbReference>
<dbReference type="Pfam" id="PF10974">
    <property type="entry name" value="DUF2804"/>
    <property type="match status" value="1"/>
</dbReference>
<evidence type="ECO:0000313" key="1">
    <source>
        <dbReference type="EMBL" id="TMR34007.1"/>
    </source>
</evidence>
<accession>A0A5S4GM66</accession>
<dbReference type="PANTHER" id="PTHR35868:SF4">
    <property type="entry name" value="DUF2804 DOMAIN-CONTAINING PROTEIN"/>
    <property type="match status" value="1"/>
</dbReference>
<dbReference type="AlphaFoldDB" id="A0A5S4GM66"/>
<sequence length="338" mass="36511">MSSMSALDRLAVPGARHWGRLPGRPADVDPLAEFTGLGRRLRRLRLKEWVGFTLLHPELASSVIIQDAQYLSSSEFYLFDRAAGLLHQHSATSHGGAPALPTVLLEGVCHFQRRGYRISYSFAESSGRHRVEVDLAATTKAPAITGALTLDAAAATAPLSVSSRLPGGRMYTYKAAFPVAGTLRVGDRAFAFDPSRDLAILDEHRSLLPYRTSWLWGTFASLGAGGLVGANFAARPELPGEPEESCLWTPGTCEPLADIAFAPGSADPMAPWHISSADGRLDVAFEPQGRKRVIRQLGLFAIDYYQLFGHYTGTVRGASRTFELSGAPGVCESMKARL</sequence>
<dbReference type="Proteomes" id="UP000305238">
    <property type="component" value="Unassembled WGS sequence"/>
</dbReference>
<proteinExistence type="predicted"/>
<keyword evidence="2" id="KW-1185">Reference proteome</keyword>
<dbReference type="InterPro" id="IPR021243">
    <property type="entry name" value="DUF2804"/>
</dbReference>
<dbReference type="PANTHER" id="PTHR35868">
    <property type="entry name" value="DUF2804 DOMAIN-CONTAINING PROTEIN-RELATED"/>
    <property type="match status" value="1"/>
</dbReference>
<name>A0A5S4GM66_9ACTN</name>
<comment type="caution">
    <text evidence="1">The sequence shown here is derived from an EMBL/GenBank/DDBJ whole genome shotgun (WGS) entry which is preliminary data.</text>
</comment>
<organism evidence="1 2">
    <name type="scientific">Actinomadura geliboluensis</name>
    <dbReference type="NCBI Taxonomy" id="882440"/>
    <lineage>
        <taxon>Bacteria</taxon>
        <taxon>Bacillati</taxon>
        <taxon>Actinomycetota</taxon>
        <taxon>Actinomycetes</taxon>
        <taxon>Streptosporangiales</taxon>
        <taxon>Thermomonosporaceae</taxon>
        <taxon>Actinomadura</taxon>
    </lineage>
</organism>
<protein>
    <submittedName>
        <fullName evidence="1">DUF2804 domain-containing protein</fullName>
    </submittedName>
</protein>
<gene>
    <name evidence="1" type="ORF">ETD96_26155</name>
</gene>
<dbReference type="OrthoDB" id="9762066at2"/>
<dbReference type="RefSeq" id="WP_138639139.1">
    <property type="nucleotide sequence ID" value="NZ_JASWDG010000061.1"/>
</dbReference>
<reference evidence="1 2" key="1">
    <citation type="submission" date="2019-05" db="EMBL/GenBank/DDBJ databases">
        <title>Draft genome sequence of Actinomadura geliboluensis A8036.</title>
        <authorList>
            <person name="Saricaoglu S."/>
            <person name="Isik K."/>
        </authorList>
    </citation>
    <scope>NUCLEOTIDE SEQUENCE [LARGE SCALE GENOMIC DNA]</scope>
    <source>
        <strain evidence="1 2">A8036</strain>
    </source>
</reference>